<keyword evidence="1" id="KW-0732">Signal</keyword>
<comment type="caution">
    <text evidence="2">The sequence shown here is derived from an EMBL/GenBank/DDBJ whole genome shotgun (WGS) entry which is preliminary data.</text>
</comment>
<dbReference type="RefSeq" id="WP_169660691.1">
    <property type="nucleotide sequence ID" value="NZ_JABANE010000168.1"/>
</dbReference>
<dbReference type="AlphaFoldDB" id="A0A7X9S1G4"/>
<keyword evidence="3" id="KW-1185">Reference proteome</keyword>
<dbReference type="Proteomes" id="UP000576082">
    <property type="component" value="Unassembled WGS sequence"/>
</dbReference>
<dbReference type="EMBL" id="JABANE010000168">
    <property type="protein sequence ID" value="NME72504.1"/>
    <property type="molecule type" value="Genomic_DNA"/>
</dbReference>
<feature type="chain" id="PRO_5031235727" evidence="1">
    <location>
        <begin position="19"/>
        <end position="344"/>
    </location>
</feature>
<reference evidence="2 3" key="1">
    <citation type="submission" date="2020-04" db="EMBL/GenBank/DDBJ databases">
        <title>Flammeovirga sp. SR4, a novel species isolated from seawater.</title>
        <authorList>
            <person name="Wang X."/>
        </authorList>
    </citation>
    <scope>NUCLEOTIDE SEQUENCE [LARGE SCALE GENOMIC DNA]</scope>
    <source>
        <strain evidence="2 3">ATCC 23126</strain>
    </source>
</reference>
<name>A0A7X9S1G4_9BACT</name>
<proteinExistence type="predicted"/>
<protein>
    <submittedName>
        <fullName evidence="2">DUF481 domain-containing protein</fullName>
    </submittedName>
</protein>
<sequence length="344" mass="38611">MRNFILLFFFFTPFISFAQMDSLVMINGDVIVGEIKNMNRGVVEIETDYSDSNFKIEWEGIQSIVCNTDFMVTLSDGRRISGKIVSTDPSSYQIISDEIGTLDVEPNDIVYLKSVEKSFLSKLSASIDVGYSYAKANNLSQLNGSAFMGYNTKRWALSLSMNSLRSTQDNVAAIERNDGTLTGNYYLPYGFYGTVDFRYLTNTEQSINLRTTTSLGIGKYIIHTNAAYWGFSTGASFLSESFNQTTDENGDPFTKPSTNSAEWYLGTEVNLFDTGDLSFNTNARGSRALSGEDRWRADVGANIKYDLPYDFYLKAGYNMNYDSQPAEAGKEVDYQYSFGFGWEL</sequence>
<feature type="signal peptide" evidence="1">
    <location>
        <begin position="1"/>
        <end position="18"/>
    </location>
</feature>
<evidence type="ECO:0000256" key="1">
    <source>
        <dbReference type="SAM" id="SignalP"/>
    </source>
</evidence>
<evidence type="ECO:0000313" key="2">
    <source>
        <dbReference type="EMBL" id="NME72504.1"/>
    </source>
</evidence>
<accession>A0A7X9S1G4</accession>
<dbReference type="Pfam" id="PF04338">
    <property type="entry name" value="DUF481"/>
    <property type="match status" value="1"/>
</dbReference>
<organism evidence="2 3">
    <name type="scientific">Flammeovirga aprica JL-4</name>
    <dbReference type="NCBI Taxonomy" id="694437"/>
    <lineage>
        <taxon>Bacteria</taxon>
        <taxon>Pseudomonadati</taxon>
        <taxon>Bacteroidota</taxon>
        <taxon>Cytophagia</taxon>
        <taxon>Cytophagales</taxon>
        <taxon>Flammeovirgaceae</taxon>
        <taxon>Flammeovirga</taxon>
    </lineage>
</organism>
<evidence type="ECO:0000313" key="3">
    <source>
        <dbReference type="Proteomes" id="UP000576082"/>
    </source>
</evidence>
<gene>
    <name evidence="2" type="ORF">HHU12_31370</name>
</gene>
<dbReference type="InterPro" id="IPR007433">
    <property type="entry name" value="DUF481"/>
</dbReference>